<dbReference type="SUPFAM" id="SSF52540">
    <property type="entry name" value="P-loop containing nucleoside triphosphate hydrolases"/>
    <property type="match status" value="1"/>
</dbReference>
<dbReference type="SMART" id="SM00382">
    <property type="entry name" value="AAA"/>
    <property type="match status" value="1"/>
</dbReference>
<dbReference type="PATRIC" id="fig|1630135.4.peg.1886"/>
<dbReference type="GO" id="GO:0006261">
    <property type="term" value="P:DNA-templated DNA replication"/>
    <property type="evidence" value="ECO:0007669"/>
    <property type="project" value="TreeGrafter"/>
</dbReference>
<dbReference type="KEGG" id="dva:DAD186_18880"/>
<name>A0A1B0ZKM9_9MICO</name>
<sequence length="382" mass="40807">MSVYDTVVGQAAAVAQLSRAASPEGSLAQAWLIAGPPGSGRSSIARAFAASLLCDNPVSGQGCGECQPCRTVLAGSHGDITVVRTETLTISKNEVRELVATAQRAPSSGRHRVLIIEDADRMSPGTFNVLLKAIEEPPPRTVWMLCVPSPQDLAQTIRSRCRVVNLQVPPPEAVAALLIDRDGISPELAHRAAASAQGHIGIARRYGLNPDSLAEREDSARKLLALTSVGHAIAFAKTLIERAESEAHAEADEASSREREAFMRGAGIEPGGRIPPALRAQVKALDDEAKRRATRLVRDVIDRYLLDIHSVLRDVLALQLETDAPLVNPGIERELSERTRVHSPETTLALLDAVGTARERVGMNVPPQLALEALLAAIVAVR</sequence>
<dbReference type="STRING" id="1630135.DAD186_18880"/>
<evidence type="ECO:0000313" key="3">
    <source>
        <dbReference type="Proteomes" id="UP000092596"/>
    </source>
</evidence>
<dbReference type="Pfam" id="PF13177">
    <property type="entry name" value="DNA_pol3_delta2"/>
    <property type="match status" value="1"/>
</dbReference>
<dbReference type="PANTHER" id="PTHR11669:SF8">
    <property type="entry name" value="DNA POLYMERASE III SUBUNIT DELTA"/>
    <property type="match status" value="1"/>
</dbReference>
<feature type="domain" description="AAA+ ATPase" evidence="1">
    <location>
        <begin position="27"/>
        <end position="169"/>
    </location>
</feature>
<dbReference type="NCBIfam" id="NF005926">
    <property type="entry name" value="PRK07940.1"/>
    <property type="match status" value="1"/>
</dbReference>
<proteinExistence type="predicted"/>
<dbReference type="RefSeq" id="WP_065248429.1">
    <property type="nucleotide sequence ID" value="NZ_CP012117.1"/>
</dbReference>
<accession>A0A1B0ZKM9</accession>
<dbReference type="InterPro" id="IPR003593">
    <property type="entry name" value="AAA+_ATPase"/>
</dbReference>
<evidence type="ECO:0000313" key="2">
    <source>
        <dbReference type="EMBL" id="ANP28438.1"/>
    </source>
</evidence>
<dbReference type="AlphaFoldDB" id="A0A1B0ZKM9"/>
<dbReference type="InterPro" id="IPR050238">
    <property type="entry name" value="DNA_Rep/Repair_Clamp_Loader"/>
</dbReference>
<reference evidence="2 3" key="1">
    <citation type="submission" date="2015-06" db="EMBL/GenBank/DDBJ databases">
        <title>Investigation of pathophysiology for high-risk pregnancy and development of treatment modality based on it.</title>
        <authorList>
            <person name="Kim B.-C."/>
            <person name="Lim S."/>
        </authorList>
    </citation>
    <scope>NUCLEOTIDE SEQUENCE [LARGE SCALE GENOMIC DNA]</scope>
    <source>
        <strain evidence="2 3">AD1-86</strain>
    </source>
</reference>
<dbReference type="InterPro" id="IPR027417">
    <property type="entry name" value="P-loop_NTPase"/>
</dbReference>
<dbReference type="PANTHER" id="PTHR11669">
    <property type="entry name" value="REPLICATION FACTOR C / DNA POLYMERASE III GAMMA-TAU SUBUNIT"/>
    <property type="match status" value="1"/>
</dbReference>
<organism evidence="2 3">
    <name type="scientific">Dermabacter vaginalis</name>
    <dbReference type="NCBI Taxonomy" id="1630135"/>
    <lineage>
        <taxon>Bacteria</taxon>
        <taxon>Bacillati</taxon>
        <taxon>Actinomycetota</taxon>
        <taxon>Actinomycetes</taxon>
        <taxon>Micrococcales</taxon>
        <taxon>Dermabacteraceae</taxon>
        <taxon>Dermabacter</taxon>
    </lineage>
</organism>
<dbReference type="EMBL" id="CP012117">
    <property type="protein sequence ID" value="ANP28438.1"/>
    <property type="molecule type" value="Genomic_DNA"/>
</dbReference>
<gene>
    <name evidence="2" type="ORF">DAD186_18880</name>
</gene>
<protein>
    <submittedName>
        <fullName evidence="2">DNA polymerase III, delta' subunit</fullName>
    </submittedName>
</protein>
<evidence type="ECO:0000259" key="1">
    <source>
        <dbReference type="SMART" id="SM00382"/>
    </source>
</evidence>
<dbReference type="Gene3D" id="3.40.50.300">
    <property type="entry name" value="P-loop containing nucleotide triphosphate hydrolases"/>
    <property type="match status" value="1"/>
</dbReference>
<dbReference type="Proteomes" id="UP000092596">
    <property type="component" value="Chromosome"/>
</dbReference>